<evidence type="ECO:0000313" key="1">
    <source>
        <dbReference type="Ensembl" id="ENSJHYP00000004546.1"/>
    </source>
</evidence>
<dbReference type="Ensembl" id="ENSJHYT00000005600.1">
    <property type="protein sequence ID" value="ENSJHYP00000004546.1"/>
    <property type="gene ID" value="ENSJHYG00000003743.1"/>
</dbReference>
<name>A0A8C5IJB5_JUNHY</name>
<evidence type="ECO:0000313" key="2">
    <source>
        <dbReference type="Proteomes" id="UP000694408"/>
    </source>
</evidence>
<accession>A0A8C5IJB5</accession>
<dbReference type="AlphaFoldDB" id="A0A8C5IJB5"/>
<organism evidence="1 2">
    <name type="scientific">Junco hyemalis</name>
    <name type="common">Dark-eyed junco</name>
    <dbReference type="NCBI Taxonomy" id="40217"/>
    <lineage>
        <taxon>Eukaryota</taxon>
        <taxon>Metazoa</taxon>
        <taxon>Chordata</taxon>
        <taxon>Craniata</taxon>
        <taxon>Vertebrata</taxon>
        <taxon>Euteleostomi</taxon>
        <taxon>Archelosauria</taxon>
        <taxon>Archosauria</taxon>
        <taxon>Dinosauria</taxon>
        <taxon>Saurischia</taxon>
        <taxon>Theropoda</taxon>
        <taxon>Coelurosauria</taxon>
        <taxon>Aves</taxon>
        <taxon>Neognathae</taxon>
        <taxon>Neoaves</taxon>
        <taxon>Telluraves</taxon>
        <taxon>Australaves</taxon>
        <taxon>Passeriformes</taxon>
        <taxon>Passerellidae</taxon>
        <taxon>Junco</taxon>
    </lineage>
</organism>
<sequence>MKSQRSTPSYLLDLCLYIGSFFKSRALYLFLHCLLFLWISSPRGIPLLSSAALTVPAPPNPGHLVCKYSQLIFCSIFQIIKDNISLIWAHPSSSLKKNFD</sequence>
<reference evidence="1" key="2">
    <citation type="submission" date="2025-09" db="UniProtKB">
        <authorList>
            <consortium name="Ensembl"/>
        </authorList>
    </citation>
    <scope>IDENTIFICATION</scope>
</reference>
<dbReference type="Proteomes" id="UP000694408">
    <property type="component" value="Unplaced"/>
</dbReference>
<keyword evidence="2" id="KW-1185">Reference proteome</keyword>
<reference evidence="1" key="1">
    <citation type="submission" date="2025-08" db="UniProtKB">
        <authorList>
            <consortium name="Ensembl"/>
        </authorList>
    </citation>
    <scope>IDENTIFICATION</scope>
</reference>
<proteinExistence type="predicted"/>
<protein>
    <submittedName>
        <fullName evidence="1">Uncharacterized protein</fullName>
    </submittedName>
</protein>